<accession>A0A8H5U8R5</accession>
<keyword evidence="1" id="KW-0472">Membrane</keyword>
<evidence type="ECO:0000313" key="3">
    <source>
        <dbReference type="Proteomes" id="UP000562682"/>
    </source>
</evidence>
<proteinExistence type="predicted"/>
<evidence type="ECO:0000256" key="1">
    <source>
        <dbReference type="SAM" id="Phobius"/>
    </source>
</evidence>
<gene>
    <name evidence="2" type="ORF">FDENT_6529</name>
</gene>
<reference evidence="2 3" key="1">
    <citation type="submission" date="2020-05" db="EMBL/GenBank/DDBJ databases">
        <title>Identification and distribution of gene clusters putatively required for synthesis of sphingolipid metabolism inhibitors in phylogenetically diverse species of the filamentous fungus Fusarium.</title>
        <authorList>
            <person name="Kim H.-S."/>
            <person name="Busman M."/>
            <person name="Brown D.W."/>
            <person name="Divon H."/>
            <person name="Uhlig S."/>
            <person name="Proctor R.H."/>
        </authorList>
    </citation>
    <scope>NUCLEOTIDE SEQUENCE [LARGE SCALE GENOMIC DNA]</scope>
    <source>
        <strain evidence="2 3">NRRL 25311</strain>
    </source>
</reference>
<sequence length="173" mass="20363">MPSISLTHNSTILNDLAPYIMRGTHTTEPTTPGYNDTHDFKPLISRALHKLHRRDTAPEIIGIVIGLTLLAAVIGVGLFVWNWNIFKQLRTNNNQRRNHRRHSHRRRHIIGHFNASVEDGSEDIELECRFTTDDDIIVQALEDRSPYFRFPTLVIYIHFTHRMRWTHLRYMMD</sequence>
<feature type="transmembrane region" description="Helical" evidence="1">
    <location>
        <begin position="60"/>
        <end position="81"/>
    </location>
</feature>
<keyword evidence="1" id="KW-0812">Transmembrane</keyword>
<name>A0A8H5U8R5_9HYPO</name>
<protein>
    <submittedName>
        <fullName evidence="2">Uncharacterized protein</fullName>
    </submittedName>
</protein>
<organism evidence="2 3">
    <name type="scientific">Fusarium denticulatum</name>
    <dbReference type="NCBI Taxonomy" id="48507"/>
    <lineage>
        <taxon>Eukaryota</taxon>
        <taxon>Fungi</taxon>
        <taxon>Dikarya</taxon>
        <taxon>Ascomycota</taxon>
        <taxon>Pezizomycotina</taxon>
        <taxon>Sordariomycetes</taxon>
        <taxon>Hypocreomycetidae</taxon>
        <taxon>Hypocreales</taxon>
        <taxon>Nectriaceae</taxon>
        <taxon>Fusarium</taxon>
        <taxon>Fusarium fujikuroi species complex</taxon>
    </lineage>
</organism>
<dbReference type="AlphaFoldDB" id="A0A8H5U8R5"/>
<dbReference type="Proteomes" id="UP000562682">
    <property type="component" value="Unassembled WGS sequence"/>
</dbReference>
<comment type="caution">
    <text evidence="2">The sequence shown here is derived from an EMBL/GenBank/DDBJ whole genome shotgun (WGS) entry which is preliminary data.</text>
</comment>
<evidence type="ECO:0000313" key="2">
    <source>
        <dbReference type="EMBL" id="KAF5684863.1"/>
    </source>
</evidence>
<keyword evidence="3" id="KW-1185">Reference proteome</keyword>
<keyword evidence="1" id="KW-1133">Transmembrane helix</keyword>
<dbReference type="EMBL" id="JAAOAK010000173">
    <property type="protein sequence ID" value="KAF5684863.1"/>
    <property type="molecule type" value="Genomic_DNA"/>
</dbReference>